<dbReference type="SUPFAM" id="SSF52833">
    <property type="entry name" value="Thioredoxin-like"/>
    <property type="match status" value="1"/>
</dbReference>
<accession>A0A846QN53</accession>
<evidence type="ECO:0000313" key="3">
    <source>
        <dbReference type="Proteomes" id="UP000580856"/>
    </source>
</evidence>
<dbReference type="PRINTS" id="PR00421">
    <property type="entry name" value="THIOREDOXIN"/>
</dbReference>
<dbReference type="InterPro" id="IPR013766">
    <property type="entry name" value="Thioredoxin_domain"/>
</dbReference>
<dbReference type="InterPro" id="IPR049299">
    <property type="entry name" value="Thio2_N"/>
</dbReference>
<dbReference type="Gene3D" id="2.30.30.380">
    <property type="entry name" value="Zn-finger domain of Sec23/24"/>
    <property type="match status" value="1"/>
</dbReference>
<dbReference type="PROSITE" id="PS51352">
    <property type="entry name" value="THIOREDOXIN_2"/>
    <property type="match status" value="1"/>
</dbReference>
<dbReference type="GO" id="GO:0047134">
    <property type="term" value="F:protein-disulfide reductase [NAD(P)H] activity"/>
    <property type="evidence" value="ECO:0007669"/>
    <property type="project" value="UniProtKB-EC"/>
</dbReference>
<dbReference type="PANTHER" id="PTHR45815:SF3">
    <property type="entry name" value="PROTEIN DISULFIDE-ISOMERASE A6"/>
    <property type="match status" value="1"/>
</dbReference>
<dbReference type="EC" id="1.8.1.8" evidence="2"/>
<dbReference type="Proteomes" id="UP000580856">
    <property type="component" value="Unassembled WGS sequence"/>
</dbReference>
<dbReference type="Pfam" id="PF00085">
    <property type="entry name" value="Thioredoxin"/>
    <property type="match status" value="1"/>
</dbReference>
<keyword evidence="2" id="KW-0560">Oxidoreductase</keyword>
<dbReference type="CDD" id="cd02947">
    <property type="entry name" value="TRX_family"/>
    <property type="match status" value="1"/>
</dbReference>
<organism evidence="2 3">
    <name type="scientific">Desulfobaculum xiamenense</name>
    <dbReference type="NCBI Taxonomy" id="995050"/>
    <lineage>
        <taxon>Bacteria</taxon>
        <taxon>Pseudomonadati</taxon>
        <taxon>Thermodesulfobacteriota</taxon>
        <taxon>Desulfovibrionia</taxon>
        <taxon>Desulfovibrionales</taxon>
        <taxon>Desulfovibrionaceae</taxon>
        <taxon>Desulfobaculum</taxon>
    </lineage>
</organism>
<evidence type="ECO:0000259" key="1">
    <source>
        <dbReference type="PROSITE" id="PS51352"/>
    </source>
</evidence>
<protein>
    <submittedName>
        <fullName evidence="2">Thioredoxin 2</fullName>
        <ecNumber evidence="2">1.8.1.8</ecNumber>
    </submittedName>
</protein>
<dbReference type="EMBL" id="JAATJA010000001">
    <property type="protein sequence ID" value="NJB66664.1"/>
    <property type="molecule type" value="Genomic_DNA"/>
</dbReference>
<dbReference type="PANTHER" id="PTHR45815">
    <property type="entry name" value="PROTEIN DISULFIDE-ISOMERASE A6"/>
    <property type="match status" value="1"/>
</dbReference>
<gene>
    <name evidence="2" type="ORF">GGQ74_000304</name>
</gene>
<reference evidence="2 3" key="1">
    <citation type="submission" date="2020-03" db="EMBL/GenBank/DDBJ databases">
        <title>Genomic Encyclopedia of Type Strains, Phase IV (KMG-IV): sequencing the most valuable type-strain genomes for metagenomic binning, comparative biology and taxonomic classification.</title>
        <authorList>
            <person name="Goeker M."/>
        </authorList>
    </citation>
    <scope>NUCLEOTIDE SEQUENCE [LARGE SCALE GENOMIC DNA]</scope>
    <source>
        <strain evidence="2 3">DSM 24233</strain>
    </source>
</reference>
<proteinExistence type="predicted"/>
<name>A0A846QN53_9BACT</name>
<dbReference type="GO" id="GO:0034976">
    <property type="term" value="P:response to endoplasmic reticulum stress"/>
    <property type="evidence" value="ECO:0007669"/>
    <property type="project" value="TreeGrafter"/>
</dbReference>
<dbReference type="Gene3D" id="3.40.30.10">
    <property type="entry name" value="Glutaredoxin"/>
    <property type="match status" value="1"/>
</dbReference>
<comment type="caution">
    <text evidence="2">The sequence shown here is derived from an EMBL/GenBank/DDBJ whole genome shotgun (WGS) entry which is preliminary data.</text>
</comment>
<sequence length="144" mass="15813">MNETVTVPCPNCLATNRVIVAKLRNTPECGRCGSPLLPSVPVRLGSATFRAFMERSGLPVIVNFQAPWCPHCRRMAPEFERAARVLGPAMLLAVVDTQREEALAAHHRIESVPTTVIFRNSTELARLAGAMDAEQLASWAMRFA</sequence>
<keyword evidence="3" id="KW-1185">Reference proteome</keyword>
<dbReference type="InterPro" id="IPR036249">
    <property type="entry name" value="Thioredoxin-like_sf"/>
</dbReference>
<evidence type="ECO:0000313" key="2">
    <source>
        <dbReference type="EMBL" id="NJB66664.1"/>
    </source>
</evidence>
<dbReference type="AlphaFoldDB" id="A0A846QN53"/>
<feature type="domain" description="Thioredoxin" evidence="1">
    <location>
        <begin position="3"/>
        <end position="144"/>
    </location>
</feature>
<dbReference type="Pfam" id="PF21352">
    <property type="entry name" value="Zn_ribbon_Thio2"/>
    <property type="match status" value="1"/>
</dbReference>
<dbReference type="RefSeq" id="WP_167939781.1">
    <property type="nucleotide sequence ID" value="NZ_JAATJA010000001.1"/>
</dbReference>